<sequence>MVSTGAAIVELSVDEIAAMSDTELGHFMTKHRLPDGGYELPVNGWDKLSKDERGHLAARLKAQEQGLAQSPTAFSRPLDIDDLDARLRQVSPNKSFSLQPEPRTARSPTPLVDPTIRETEAYQELVNDGGRPLYPIDLIHNMFQHPDNYAETLRPWQVNISPVSPSGIFQKQLQRWQNFRKWQNDHRGHEDDDGGFLAYVERNKHRIRRDKKPKWAAKRLAEIEADPSCLQSSWEDRQWERERQRRYCREHGCQGFRDYMEAVKRRLTRHDFIQPFKLSEDPKNQDNLSTWIEYLNYEYWWLDKYTSDIERLEPEHDKLWQELADKKILRPHETKEFVRTALSGMEGEAEKDQAMKAVQRAESEARRIYASTQEGLERSSIPIARRISMLKHSSEKVLAAKQRLRQARSRSFLITQFVRATFDYDSAKRDAARHRVLIQWVLDQVPLIQDLCKANIQLESGGKRATKRRLTSDEELGSGGQGATKRRLEELGSGGQRATKRRLTSDEELGSDGQTATKRMLTSDEELGSGGQRATKRRLTSDEELGSGGQRATKRRLTSDEEPLERQDLKRARIDLEEPRLASARIPSKATKTQPESRIVMDKEAAQGSHQDDVQAMPQGPRRSARIAAYRDASKITPERGIPQPRRRSRSGATPAHAPAKPPPAQPLRSSSLVEDTKAHTVGRPSRGKSQRGKSQRGTAKSNRRSQRRQQRRGD</sequence>
<protein>
    <recommendedName>
        <fullName evidence="4">Ankyrin 2,3 unc44</fullName>
    </recommendedName>
</protein>
<feature type="compositionally biased region" description="Basic and acidic residues" evidence="1">
    <location>
        <begin position="599"/>
        <end position="613"/>
    </location>
</feature>
<feature type="compositionally biased region" description="Basic and acidic residues" evidence="1">
    <location>
        <begin position="564"/>
        <end position="580"/>
    </location>
</feature>
<accession>A0A2H4SQI4</accession>
<evidence type="ECO:0000256" key="1">
    <source>
        <dbReference type="SAM" id="MobiDB-lite"/>
    </source>
</evidence>
<organism evidence="2 3">
    <name type="scientific">Cordyceps militaris</name>
    <name type="common">Caterpillar fungus</name>
    <name type="synonym">Clavaria militaris</name>
    <dbReference type="NCBI Taxonomy" id="73501"/>
    <lineage>
        <taxon>Eukaryota</taxon>
        <taxon>Fungi</taxon>
        <taxon>Dikarya</taxon>
        <taxon>Ascomycota</taxon>
        <taxon>Pezizomycotina</taxon>
        <taxon>Sordariomycetes</taxon>
        <taxon>Hypocreomycetidae</taxon>
        <taxon>Hypocreales</taxon>
        <taxon>Cordycipitaceae</taxon>
        <taxon>Cordyceps</taxon>
    </lineage>
</organism>
<evidence type="ECO:0000313" key="3">
    <source>
        <dbReference type="Proteomes" id="UP000323067"/>
    </source>
</evidence>
<feature type="compositionally biased region" description="Basic residues" evidence="1">
    <location>
        <begin position="686"/>
        <end position="695"/>
    </location>
</feature>
<dbReference type="EMBL" id="CP023326">
    <property type="protein sequence ID" value="ATY65357.1"/>
    <property type="molecule type" value="Genomic_DNA"/>
</dbReference>
<reference evidence="2 3" key="1">
    <citation type="journal article" date="2017" name="BMC Genomics">
        <title>Chromosome level assembly and secondary metabolite potential of the parasitic fungus Cordyceps militaris.</title>
        <authorList>
            <person name="Kramer G.J."/>
            <person name="Nodwell J.R."/>
        </authorList>
    </citation>
    <scope>NUCLEOTIDE SEQUENCE [LARGE SCALE GENOMIC DNA]</scope>
    <source>
        <strain evidence="2 3">ATCC 34164</strain>
    </source>
</reference>
<dbReference type="OrthoDB" id="5419928at2759"/>
<feature type="compositionally biased region" description="Basic residues" evidence="1">
    <location>
        <begin position="702"/>
        <end position="715"/>
    </location>
</feature>
<dbReference type="VEuPathDB" id="FungiDB:A9K55_001234"/>
<evidence type="ECO:0008006" key="4">
    <source>
        <dbReference type="Google" id="ProtNLM"/>
    </source>
</evidence>
<evidence type="ECO:0000313" key="2">
    <source>
        <dbReference type="EMBL" id="ATY65357.1"/>
    </source>
</evidence>
<dbReference type="Proteomes" id="UP000323067">
    <property type="component" value="Chromosome iii"/>
</dbReference>
<feature type="region of interest" description="Disordered" evidence="1">
    <location>
        <begin position="91"/>
        <end position="111"/>
    </location>
</feature>
<gene>
    <name evidence="2" type="ORF">A9K55_001234</name>
</gene>
<name>A0A2H4SQI4_CORMI</name>
<dbReference type="VEuPathDB" id="FungiDB:CCM_08300"/>
<proteinExistence type="predicted"/>
<feature type="region of interest" description="Disordered" evidence="1">
    <location>
        <begin position="462"/>
        <end position="715"/>
    </location>
</feature>
<dbReference type="AlphaFoldDB" id="A0A2H4SQI4"/>